<dbReference type="PROSITE" id="PS50157">
    <property type="entry name" value="ZINC_FINGER_C2H2_2"/>
    <property type="match status" value="7"/>
</dbReference>
<dbReference type="GO" id="GO:0008270">
    <property type="term" value="F:zinc ion binding"/>
    <property type="evidence" value="ECO:0007669"/>
    <property type="project" value="UniProtKB-UniRule"/>
</dbReference>
<dbReference type="InterPro" id="IPR013087">
    <property type="entry name" value="Znf_C2H2_type"/>
</dbReference>
<evidence type="ECO:0000259" key="10">
    <source>
        <dbReference type="PROSITE" id="PS50157"/>
    </source>
</evidence>
<dbReference type="GO" id="GO:0001228">
    <property type="term" value="F:DNA-binding transcription activator activity, RNA polymerase II-specific"/>
    <property type="evidence" value="ECO:0007669"/>
    <property type="project" value="TreeGrafter"/>
</dbReference>
<dbReference type="GO" id="GO:0005634">
    <property type="term" value="C:nucleus"/>
    <property type="evidence" value="ECO:0007669"/>
    <property type="project" value="UniProtKB-SubCell"/>
</dbReference>
<sequence length="663" mass="76326">MKMICRLCLKDITEVINIFDDVGVELNVSGVLAKYFWFEPRSDDPISTAICNSCWVTVSNFHEFYIGVEEAHRLLTERFSLKTETQAKRKRRRYSISDDKEADDWLHTSLTTRVSRSDSNEDVYNDSNVPVESTTDENICSEIREFKSEHSLNGDENSMNSEAIMEEVMGLVTECEDTLAIQSDRDLRSTRSKSKKKIQDEKDASEGNQVKNISTEDTNSNVSPAVEIKKRRGRPRKAETNDDGTMKKERVKTKKSSKEDEESYEKRMRQIDEKITQCMRLACDICAEEQPTFLELRKHMEIVHQCKGYAICCNKKFNKRALLLGHIEKHINPDCYRCESCDKTFADRQCMRNHFLIKHQPEEEKQYKCNHCSKRFARPYILEQHRLIHEERTHICDICKKGFPTVNMLTTHKKTMHTDYGATVCDVCAKVIRGRTAFARHQLEHSGIVLPKVQCEKCGSWHKDKYSLQKHKRRHNEDGTIHVCTICGKVAPNRSAMLSHQRYVHKSARVFECSVCKKAFKKAITLKEHMTMHTGEVLYNCPHCPKTFNSNANMHSHRKKVHPKEFEETRKKRRENAAKPDAPAAEKEQTSEAPTAKVPSRLEVDNSNDSNVEVGNADSMPQLIMIKSDDGNETHSILVTTEGYSDNEAEGNENDNSIVFTIN</sequence>
<evidence type="ECO:0000313" key="12">
    <source>
        <dbReference type="EMBL" id="CAD7013760.1"/>
    </source>
</evidence>
<accession>A0A811VEP0</accession>
<dbReference type="SUPFAM" id="SSF57716">
    <property type="entry name" value="Glucocorticoid receptor-like (DNA-binding domain)"/>
    <property type="match status" value="1"/>
</dbReference>
<evidence type="ECO:0000256" key="7">
    <source>
        <dbReference type="PROSITE-ProRule" id="PRU00042"/>
    </source>
</evidence>
<feature type="domain" description="C2H2-type" evidence="10">
    <location>
        <begin position="482"/>
        <end position="510"/>
    </location>
</feature>
<dbReference type="Pfam" id="PF07776">
    <property type="entry name" value="zf-AD"/>
    <property type="match status" value="1"/>
</dbReference>
<organism evidence="12 13">
    <name type="scientific">Ceratitis capitata</name>
    <name type="common">Mediterranean fruit fly</name>
    <name type="synonym">Tephritis capitata</name>
    <dbReference type="NCBI Taxonomy" id="7213"/>
    <lineage>
        <taxon>Eukaryota</taxon>
        <taxon>Metazoa</taxon>
        <taxon>Ecdysozoa</taxon>
        <taxon>Arthropoda</taxon>
        <taxon>Hexapoda</taxon>
        <taxon>Insecta</taxon>
        <taxon>Pterygota</taxon>
        <taxon>Neoptera</taxon>
        <taxon>Endopterygota</taxon>
        <taxon>Diptera</taxon>
        <taxon>Brachycera</taxon>
        <taxon>Muscomorpha</taxon>
        <taxon>Tephritoidea</taxon>
        <taxon>Tephritidae</taxon>
        <taxon>Ceratitis</taxon>
        <taxon>Ceratitis</taxon>
    </lineage>
</organism>
<evidence type="ECO:0000313" key="13">
    <source>
        <dbReference type="Proteomes" id="UP000606786"/>
    </source>
</evidence>
<name>A0A811VEP0_CERCA</name>
<dbReference type="PROSITE" id="PS51915">
    <property type="entry name" value="ZAD"/>
    <property type="match status" value="1"/>
</dbReference>
<dbReference type="OrthoDB" id="10039931at2759"/>
<proteinExistence type="predicted"/>
<feature type="domain" description="C2H2-type" evidence="10">
    <location>
        <begin position="394"/>
        <end position="422"/>
    </location>
</feature>
<feature type="domain" description="C2H2-type" evidence="10">
    <location>
        <begin position="336"/>
        <end position="364"/>
    </location>
</feature>
<evidence type="ECO:0000259" key="11">
    <source>
        <dbReference type="PROSITE" id="PS51915"/>
    </source>
</evidence>
<dbReference type="InterPro" id="IPR036236">
    <property type="entry name" value="Znf_C2H2_sf"/>
</dbReference>
<dbReference type="Pfam" id="PF00096">
    <property type="entry name" value="zf-C2H2"/>
    <property type="match status" value="3"/>
</dbReference>
<dbReference type="AlphaFoldDB" id="A0A811VEP0"/>
<dbReference type="SMART" id="SM00868">
    <property type="entry name" value="zf-AD"/>
    <property type="match status" value="1"/>
</dbReference>
<feature type="binding site" evidence="8">
    <location>
        <position position="8"/>
    </location>
    <ligand>
        <name>Zn(2+)</name>
        <dbReference type="ChEBI" id="CHEBI:29105"/>
    </ligand>
</feature>
<reference evidence="12" key="1">
    <citation type="submission" date="2020-11" db="EMBL/GenBank/DDBJ databases">
        <authorList>
            <person name="Whitehead M."/>
        </authorList>
    </citation>
    <scope>NUCLEOTIDE SEQUENCE</scope>
    <source>
        <strain evidence="12">EGII</strain>
    </source>
</reference>
<evidence type="ECO:0000256" key="5">
    <source>
        <dbReference type="ARBA" id="ARBA00022833"/>
    </source>
</evidence>
<feature type="compositionally biased region" description="Basic and acidic residues" evidence="9">
    <location>
        <begin position="236"/>
        <end position="248"/>
    </location>
</feature>
<feature type="compositionally biased region" description="Basic and acidic residues" evidence="9">
    <location>
        <begin position="563"/>
        <end position="590"/>
    </location>
</feature>
<evidence type="ECO:0000256" key="2">
    <source>
        <dbReference type="ARBA" id="ARBA00022723"/>
    </source>
</evidence>
<dbReference type="SUPFAM" id="SSF57667">
    <property type="entry name" value="beta-beta-alpha zinc fingers"/>
    <property type="match status" value="5"/>
</dbReference>
<dbReference type="Gene3D" id="3.40.1800.20">
    <property type="match status" value="1"/>
</dbReference>
<dbReference type="InterPro" id="IPR012934">
    <property type="entry name" value="Znf_AD"/>
</dbReference>
<gene>
    <name evidence="12" type="ORF">CCAP1982_LOCUS21786</name>
</gene>
<feature type="compositionally biased region" description="Polar residues" evidence="9">
    <location>
        <begin position="206"/>
        <end position="223"/>
    </location>
</feature>
<evidence type="ECO:0000256" key="3">
    <source>
        <dbReference type="ARBA" id="ARBA00022737"/>
    </source>
</evidence>
<feature type="domain" description="C2H2-type" evidence="10">
    <location>
        <begin position="453"/>
        <end position="480"/>
    </location>
</feature>
<feature type="domain" description="C2H2-type" evidence="10">
    <location>
        <begin position="539"/>
        <end position="567"/>
    </location>
</feature>
<comment type="subcellular location">
    <subcellularLocation>
        <location evidence="1">Nucleus</location>
    </subcellularLocation>
</comment>
<evidence type="ECO:0000256" key="6">
    <source>
        <dbReference type="ARBA" id="ARBA00023242"/>
    </source>
</evidence>
<dbReference type="Pfam" id="PF13894">
    <property type="entry name" value="zf-C2H2_4"/>
    <property type="match status" value="1"/>
</dbReference>
<dbReference type="Gene3D" id="3.30.160.60">
    <property type="entry name" value="Classic Zinc Finger"/>
    <property type="match status" value="6"/>
</dbReference>
<feature type="domain" description="C2H2-type" evidence="10">
    <location>
        <begin position="367"/>
        <end position="394"/>
    </location>
</feature>
<dbReference type="EMBL" id="CAJHJT010000056">
    <property type="protein sequence ID" value="CAD7013760.1"/>
    <property type="molecule type" value="Genomic_DNA"/>
</dbReference>
<evidence type="ECO:0000256" key="9">
    <source>
        <dbReference type="SAM" id="MobiDB-lite"/>
    </source>
</evidence>
<dbReference type="Proteomes" id="UP000606786">
    <property type="component" value="Unassembled WGS sequence"/>
</dbReference>
<evidence type="ECO:0000256" key="1">
    <source>
        <dbReference type="ARBA" id="ARBA00004123"/>
    </source>
</evidence>
<feature type="binding site" evidence="8">
    <location>
        <position position="54"/>
    </location>
    <ligand>
        <name>Zn(2+)</name>
        <dbReference type="ChEBI" id="CHEBI:29105"/>
    </ligand>
</feature>
<dbReference type="Pfam" id="PF13912">
    <property type="entry name" value="zf-C2H2_6"/>
    <property type="match status" value="1"/>
</dbReference>
<keyword evidence="6" id="KW-0539">Nucleus</keyword>
<keyword evidence="13" id="KW-1185">Reference proteome</keyword>
<feature type="region of interest" description="Disordered" evidence="9">
    <location>
        <begin position="183"/>
        <end position="264"/>
    </location>
</feature>
<feature type="binding site" evidence="8">
    <location>
        <position position="51"/>
    </location>
    <ligand>
        <name>Zn(2+)</name>
        <dbReference type="ChEBI" id="CHEBI:29105"/>
    </ligand>
</feature>
<dbReference type="PANTHER" id="PTHR24393:SF34">
    <property type="entry name" value="PR_SET DOMAIN 13"/>
    <property type="match status" value="1"/>
</dbReference>
<feature type="binding site" evidence="8">
    <location>
        <position position="5"/>
    </location>
    <ligand>
        <name>Zn(2+)</name>
        <dbReference type="ChEBI" id="CHEBI:29105"/>
    </ligand>
</feature>
<keyword evidence="2 8" id="KW-0479">Metal-binding</keyword>
<dbReference type="PROSITE" id="PS00028">
    <property type="entry name" value="ZINC_FINGER_C2H2_1"/>
    <property type="match status" value="6"/>
</dbReference>
<dbReference type="FunFam" id="3.30.160.60:FF:000145">
    <property type="entry name" value="Zinc finger protein 574"/>
    <property type="match status" value="1"/>
</dbReference>
<dbReference type="Pfam" id="PF12874">
    <property type="entry name" value="zf-met"/>
    <property type="match status" value="1"/>
</dbReference>
<evidence type="ECO:0000256" key="4">
    <source>
        <dbReference type="ARBA" id="ARBA00022771"/>
    </source>
</evidence>
<protein>
    <submittedName>
        <fullName evidence="12">(Mediterranean fruit fly) hypothetical protein</fullName>
    </submittedName>
</protein>
<dbReference type="PANTHER" id="PTHR24393">
    <property type="entry name" value="ZINC FINGER PROTEIN"/>
    <property type="match status" value="1"/>
</dbReference>
<dbReference type="GO" id="GO:0000978">
    <property type="term" value="F:RNA polymerase II cis-regulatory region sequence-specific DNA binding"/>
    <property type="evidence" value="ECO:0007669"/>
    <property type="project" value="TreeGrafter"/>
</dbReference>
<keyword evidence="4 7" id="KW-0863">Zinc-finger</keyword>
<keyword evidence="5 8" id="KW-0862">Zinc</keyword>
<dbReference type="FunFam" id="3.30.160.60:FF:000100">
    <property type="entry name" value="Zinc finger 45-like"/>
    <property type="match status" value="1"/>
</dbReference>
<comment type="caution">
    <text evidence="12">The sequence shown here is derived from an EMBL/GenBank/DDBJ whole genome shotgun (WGS) entry which is preliminary data.</text>
</comment>
<keyword evidence="3" id="KW-0677">Repeat</keyword>
<feature type="domain" description="C2H2-type" evidence="10">
    <location>
        <begin position="511"/>
        <end position="538"/>
    </location>
</feature>
<dbReference type="SMART" id="SM00355">
    <property type="entry name" value="ZnF_C2H2"/>
    <property type="match status" value="10"/>
</dbReference>
<evidence type="ECO:0000256" key="8">
    <source>
        <dbReference type="PROSITE-ProRule" id="PRU01263"/>
    </source>
</evidence>
<feature type="domain" description="ZAD" evidence="11">
    <location>
        <begin position="3"/>
        <end position="78"/>
    </location>
</feature>
<feature type="region of interest" description="Disordered" evidence="9">
    <location>
        <begin position="551"/>
        <end position="617"/>
    </location>
</feature>